<name>A0AAV9BXW0_ACOGR</name>
<feature type="repeat" description="PPR" evidence="3">
    <location>
        <begin position="264"/>
        <end position="298"/>
    </location>
</feature>
<dbReference type="PANTHER" id="PTHR47936:SF1">
    <property type="entry name" value="PENTATRICOPEPTIDE REPEAT-CONTAINING PROTEIN GUN1, CHLOROPLASTIC"/>
    <property type="match status" value="1"/>
</dbReference>
<feature type="repeat" description="PPR" evidence="3">
    <location>
        <begin position="667"/>
        <end position="701"/>
    </location>
</feature>
<feature type="repeat" description="PPR" evidence="3">
    <location>
        <begin position="369"/>
        <end position="403"/>
    </location>
</feature>
<dbReference type="AlphaFoldDB" id="A0AAV9BXW0"/>
<keyword evidence="6" id="KW-1185">Reference proteome</keyword>
<feature type="repeat" description="PPR" evidence="3">
    <location>
        <begin position="702"/>
        <end position="736"/>
    </location>
</feature>
<dbReference type="EMBL" id="JAUJYN010000001">
    <property type="protein sequence ID" value="KAK1280763.1"/>
    <property type="molecule type" value="Genomic_DNA"/>
</dbReference>
<feature type="repeat" description="PPR" evidence="3">
    <location>
        <begin position="299"/>
        <end position="333"/>
    </location>
</feature>
<dbReference type="Pfam" id="PF01535">
    <property type="entry name" value="PPR"/>
    <property type="match status" value="1"/>
</dbReference>
<keyword evidence="2" id="KW-0677">Repeat</keyword>
<protein>
    <submittedName>
        <fullName evidence="5">Pentatricopeptide repeat-containing protein</fullName>
    </submittedName>
</protein>
<evidence type="ECO:0000256" key="1">
    <source>
        <dbReference type="ARBA" id="ARBA00007626"/>
    </source>
</evidence>
<evidence type="ECO:0000256" key="4">
    <source>
        <dbReference type="SAM" id="MobiDB-lite"/>
    </source>
</evidence>
<gene>
    <name evidence="5" type="ORF">QJS04_geneDACA020707</name>
</gene>
<dbReference type="GO" id="GO:0031930">
    <property type="term" value="P:mitochondria-nucleus signaling pathway"/>
    <property type="evidence" value="ECO:0007669"/>
    <property type="project" value="TreeGrafter"/>
</dbReference>
<sequence>MQHVRPLCTSTSSSSSLSNLLLVASLSKSLSESGTRHLSPSDIPLSADLLLRILRRPSLPPSAKLAFFRWSSQTHPNLTHSLSAHAELLRSLSASPPHHLRLLLPQSLRLMKGHPIDAATSKSVLDKLLRLGMFDTALEVLDDLEEQPGTTQLDPQLYDSILVALAKKNQLGLALSIFHKLSDGRGGGSLSLGVPACDDFLVALRKAGMRDEFRWVFERLHERGIAFDERGYNICIHGFGCCFGDLGLALKLFGEMKERSIEPSLCTYNSMLQALFLSGRASDALVVYEELKASGHRPDGFTYRTVIQGCCRSHRVDAAMMVFDGMHHTGVRPDVVVYNSLIDGLLKARRLTEACGLFEAMVRDSVKASVCTYNVLIDGLFKNGRGVAAYTLFRDLKKKGPFVDSLTYSIVVTQLCKVGYMEDALELVEEMERRGFVVNLVTVTTVLIGLHKSGMWDCAERLMRHLRNNDVLPNVVRWKTDMEASIRAPQDRSFPSRGDLREVTRLIDDDTSSENVTRAPPDEWSSSPHMDRLAGEASEGRPQAFIARRGRRVVDGGGRSLDADMVNTYVSIFVSKGKLNVACKLFEVFMGRGSEAMGYAYNALMSSFIKQGYFAEAWGVLKHMGERLCPADIATYSVVVHGLGKLGEVDLAKAVAEQLTKRGGYVDVVMYNTMIRALGKAGRIEEAEELLKEMLRCGVNPDVVTFNALIEMHAKVGRVKEAYRFLKMMLDAGCSPNHGTDAVMDSLLMQIEKLRYQKASMKTREETKSCVFNM</sequence>
<feature type="region of interest" description="Disordered" evidence="4">
    <location>
        <begin position="505"/>
        <end position="540"/>
    </location>
</feature>
<dbReference type="GO" id="GO:0010019">
    <property type="term" value="P:chloroplast-nucleus signaling pathway"/>
    <property type="evidence" value="ECO:0007669"/>
    <property type="project" value="TreeGrafter"/>
</dbReference>
<feature type="repeat" description="PPR" evidence="3">
    <location>
        <begin position="632"/>
        <end position="666"/>
    </location>
</feature>
<dbReference type="GO" id="GO:0009507">
    <property type="term" value="C:chloroplast"/>
    <property type="evidence" value="ECO:0007669"/>
    <property type="project" value="TreeGrafter"/>
</dbReference>
<evidence type="ECO:0000256" key="2">
    <source>
        <dbReference type="ARBA" id="ARBA00022737"/>
    </source>
</evidence>
<comment type="caution">
    <text evidence="5">The sequence shown here is derived from an EMBL/GenBank/DDBJ whole genome shotgun (WGS) entry which is preliminary data.</text>
</comment>
<proteinExistence type="inferred from homology"/>
<dbReference type="NCBIfam" id="TIGR00756">
    <property type="entry name" value="PPR"/>
    <property type="match status" value="8"/>
</dbReference>
<feature type="repeat" description="PPR" evidence="3">
    <location>
        <begin position="439"/>
        <end position="473"/>
    </location>
</feature>
<evidence type="ECO:0000256" key="3">
    <source>
        <dbReference type="PROSITE-ProRule" id="PRU00708"/>
    </source>
</evidence>
<dbReference type="InterPro" id="IPR002885">
    <property type="entry name" value="PPR_rpt"/>
</dbReference>
<dbReference type="InterPro" id="IPR011990">
    <property type="entry name" value="TPR-like_helical_dom_sf"/>
</dbReference>
<feature type="repeat" description="PPR" evidence="3">
    <location>
        <begin position="597"/>
        <end position="631"/>
    </location>
</feature>
<dbReference type="PANTHER" id="PTHR47936">
    <property type="entry name" value="PPR_LONG DOMAIN-CONTAINING PROTEIN"/>
    <property type="match status" value="1"/>
</dbReference>
<dbReference type="Proteomes" id="UP001179952">
    <property type="component" value="Unassembled WGS sequence"/>
</dbReference>
<feature type="repeat" description="PPR" evidence="3">
    <location>
        <begin position="404"/>
        <end position="438"/>
    </location>
</feature>
<feature type="repeat" description="PPR" evidence="3">
    <location>
        <begin position="228"/>
        <end position="263"/>
    </location>
</feature>
<dbReference type="PROSITE" id="PS51375">
    <property type="entry name" value="PPR"/>
    <property type="match status" value="11"/>
</dbReference>
<organism evidence="5 6">
    <name type="scientific">Acorus gramineus</name>
    <name type="common">Dwarf sweet flag</name>
    <dbReference type="NCBI Taxonomy" id="55184"/>
    <lineage>
        <taxon>Eukaryota</taxon>
        <taxon>Viridiplantae</taxon>
        <taxon>Streptophyta</taxon>
        <taxon>Embryophyta</taxon>
        <taxon>Tracheophyta</taxon>
        <taxon>Spermatophyta</taxon>
        <taxon>Magnoliopsida</taxon>
        <taxon>Liliopsida</taxon>
        <taxon>Acoraceae</taxon>
        <taxon>Acorus</taxon>
    </lineage>
</organism>
<comment type="similarity">
    <text evidence="1">Belongs to the PPR family. P subfamily.</text>
</comment>
<accession>A0AAV9BXW0</accession>
<evidence type="ECO:0000313" key="6">
    <source>
        <dbReference type="Proteomes" id="UP001179952"/>
    </source>
</evidence>
<dbReference type="Pfam" id="PF13041">
    <property type="entry name" value="PPR_2"/>
    <property type="match status" value="5"/>
</dbReference>
<reference evidence="5" key="1">
    <citation type="journal article" date="2023" name="Nat. Commun.">
        <title>Diploid and tetraploid genomes of Acorus and the evolution of monocots.</title>
        <authorList>
            <person name="Ma L."/>
            <person name="Liu K.W."/>
            <person name="Li Z."/>
            <person name="Hsiao Y.Y."/>
            <person name="Qi Y."/>
            <person name="Fu T."/>
            <person name="Tang G.D."/>
            <person name="Zhang D."/>
            <person name="Sun W.H."/>
            <person name="Liu D.K."/>
            <person name="Li Y."/>
            <person name="Chen G.Z."/>
            <person name="Liu X.D."/>
            <person name="Liao X.Y."/>
            <person name="Jiang Y.T."/>
            <person name="Yu X."/>
            <person name="Hao Y."/>
            <person name="Huang J."/>
            <person name="Zhao X.W."/>
            <person name="Ke S."/>
            <person name="Chen Y.Y."/>
            <person name="Wu W.L."/>
            <person name="Hsu J.L."/>
            <person name="Lin Y.F."/>
            <person name="Huang M.D."/>
            <person name="Li C.Y."/>
            <person name="Huang L."/>
            <person name="Wang Z.W."/>
            <person name="Zhao X."/>
            <person name="Zhong W.Y."/>
            <person name="Peng D.H."/>
            <person name="Ahmad S."/>
            <person name="Lan S."/>
            <person name="Zhang J.S."/>
            <person name="Tsai W.C."/>
            <person name="Van de Peer Y."/>
            <person name="Liu Z.J."/>
        </authorList>
    </citation>
    <scope>NUCLEOTIDE SEQUENCE</scope>
    <source>
        <strain evidence="5">SCP</strain>
    </source>
</reference>
<dbReference type="Gene3D" id="1.25.40.10">
    <property type="entry name" value="Tetratricopeptide repeat domain"/>
    <property type="match status" value="4"/>
</dbReference>
<feature type="repeat" description="PPR" evidence="3">
    <location>
        <begin position="334"/>
        <end position="368"/>
    </location>
</feature>
<evidence type="ECO:0000313" key="5">
    <source>
        <dbReference type="EMBL" id="KAK1280763.1"/>
    </source>
</evidence>
<reference evidence="5" key="2">
    <citation type="submission" date="2023-06" db="EMBL/GenBank/DDBJ databases">
        <authorList>
            <person name="Ma L."/>
            <person name="Liu K.-W."/>
            <person name="Li Z."/>
            <person name="Hsiao Y.-Y."/>
            <person name="Qi Y."/>
            <person name="Fu T."/>
            <person name="Tang G."/>
            <person name="Zhang D."/>
            <person name="Sun W.-H."/>
            <person name="Liu D.-K."/>
            <person name="Li Y."/>
            <person name="Chen G.-Z."/>
            <person name="Liu X.-D."/>
            <person name="Liao X.-Y."/>
            <person name="Jiang Y.-T."/>
            <person name="Yu X."/>
            <person name="Hao Y."/>
            <person name="Huang J."/>
            <person name="Zhao X.-W."/>
            <person name="Ke S."/>
            <person name="Chen Y.-Y."/>
            <person name="Wu W.-L."/>
            <person name="Hsu J.-L."/>
            <person name="Lin Y.-F."/>
            <person name="Huang M.-D."/>
            <person name="Li C.-Y."/>
            <person name="Huang L."/>
            <person name="Wang Z.-W."/>
            <person name="Zhao X."/>
            <person name="Zhong W.-Y."/>
            <person name="Peng D.-H."/>
            <person name="Ahmad S."/>
            <person name="Lan S."/>
            <person name="Zhang J.-S."/>
            <person name="Tsai W.-C."/>
            <person name="Van De Peer Y."/>
            <person name="Liu Z.-J."/>
        </authorList>
    </citation>
    <scope>NUCLEOTIDE SEQUENCE</scope>
    <source>
        <strain evidence="5">SCP</strain>
        <tissue evidence="5">Leaves</tissue>
    </source>
</reference>